<dbReference type="InterPro" id="IPR015403">
    <property type="entry name" value="Mon2/Sec7/BIG1-like_HDS"/>
</dbReference>
<dbReference type="GO" id="GO:0032012">
    <property type="term" value="P:regulation of ARF protein signal transduction"/>
    <property type="evidence" value="ECO:0007669"/>
    <property type="project" value="InterPro"/>
</dbReference>
<evidence type="ECO:0000256" key="8">
    <source>
        <dbReference type="SAM" id="MobiDB-lite"/>
    </source>
</evidence>
<dbReference type="GeneTree" id="ENSGT00940000158950"/>
<evidence type="ECO:0000313" key="11">
    <source>
        <dbReference type="Proteomes" id="UP000594220"/>
    </source>
</evidence>
<feature type="domain" description="SEC7" evidence="9">
    <location>
        <begin position="600"/>
        <end position="789"/>
    </location>
</feature>
<dbReference type="InterPro" id="IPR032629">
    <property type="entry name" value="DCB_dom"/>
</dbReference>
<keyword evidence="6" id="KW-0653">Protein transport</keyword>
<reference evidence="10" key="2">
    <citation type="submission" date="2025-09" db="UniProtKB">
        <authorList>
            <consortium name="Ensembl"/>
        </authorList>
    </citation>
    <scope>IDENTIFICATION</scope>
</reference>
<dbReference type="PROSITE" id="PS50190">
    <property type="entry name" value="SEC7"/>
    <property type="match status" value="1"/>
</dbReference>
<proteinExistence type="predicted"/>
<evidence type="ECO:0000256" key="4">
    <source>
        <dbReference type="ARBA" id="ARBA00022448"/>
    </source>
</evidence>
<comment type="subcellular location">
    <subcellularLocation>
        <location evidence="2">Cytoplasm</location>
    </subcellularLocation>
    <subcellularLocation>
        <location evidence="3">Golgi apparatus</location>
        <location evidence="3">trans-Golgi network</location>
    </subcellularLocation>
    <subcellularLocation>
        <location evidence="1">Membrane</location>
    </subcellularLocation>
</comment>
<keyword evidence="7" id="KW-0472">Membrane</keyword>
<dbReference type="InterPro" id="IPR035999">
    <property type="entry name" value="Sec7_dom_sf"/>
</dbReference>
<dbReference type="SUPFAM" id="SSF48425">
    <property type="entry name" value="Sec7 domain"/>
    <property type="match status" value="1"/>
</dbReference>
<keyword evidence="11" id="KW-1185">Reference proteome</keyword>
<evidence type="ECO:0000256" key="6">
    <source>
        <dbReference type="ARBA" id="ARBA00022927"/>
    </source>
</evidence>
<evidence type="ECO:0000256" key="2">
    <source>
        <dbReference type="ARBA" id="ARBA00004496"/>
    </source>
</evidence>
<dbReference type="GO" id="GO:0015031">
    <property type="term" value="P:protein transport"/>
    <property type="evidence" value="ECO:0007669"/>
    <property type="project" value="UniProtKB-KW"/>
</dbReference>
<feature type="compositionally biased region" description="Polar residues" evidence="8">
    <location>
        <begin position="1441"/>
        <end position="1459"/>
    </location>
</feature>
<protein>
    <submittedName>
        <fullName evidence="10">ARF guanine nucleotide exchange factor 2</fullName>
    </submittedName>
</protein>
<feature type="compositionally biased region" description="Basic and acidic residues" evidence="8">
    <location>
        <begin position="553"/>
        <end position="564"/>
    </location>
</feature>
<dbReference type="GO" id="GO:0005085">
    <property type="term" value="F:guanyl-nucleotide exchange factor activity"/>
    <property type="evidence" value="ECO:0007669"/>
    <property type="project" value="InterPro"/>
</dbReference>
<dbReference type="Proteomes" id="UP000594220">
    <property type="component" value="Unplaced"/>
</dbReference>
<dbReference type="GO" id="GO:0005794">
    <property type="term" value="C:Golgi apparatus"/>
    <property type="evidence" value="ECO:0007669"/>
    <property type="project" value="UniProtKB-SubCell"/>
</dbReference>
<evidence type="ECO:0000256" key="5">
    <source>
        <dbReference type="ARBA" id="ARBA00022490"/>
    </source>
</evidence>
<dbReference type="InterPro" id="IPR000904">
    <property type="entry name" value="Sec7_dom"/>
</dbReference>
<dbReference type="Ensembl" id="ENSCPRT00005016065.1">
    <property type="protein sequence ID" value="ENSCPRP00005013676.1"/>
    <property type="gene ID" value="ENSCPRG00005008839.1"/>
</dbReference>
<feature type="compositionally biased region" description="Polar residues" evidence="8">
    <location>
        <begin position="287"/>
        <end position="297"/>
    </location>
</feature>
<dbReference type="InterPro" id="IPR046455">
    <property type="entry name" value="Sec7/BIG1-like_C"/>
</dbReference>
<dbReference type="InterPro" id="IPR016024">
    <property type="entry name" value="ARM-type_fold"/>
</dbReference>
<feature type="region of interest" description="Disordered" evidence="8">
    <location>
        <begin position="212"/>
        <end position="317"/>
    </location>
</feature>
<dbReference type="SUPFAM" id="SSF48371">
    <property type="entry name" value="ARM repeat"/>
    <property type="match status" value="1"/>
</dbReference>
<dbReference type="FunFam" id="1.10.220.20:FF:000002">
    <property type="entry name" value="Brefeldin A-inhibited guanine nucleotide-exchange protein 1"/>
    <property type="match status" value="1"/>
</dbReference>
<keyword evidence="4" id="KW-0813">Transport</keyword>
<dbReference type="Pfam" id="PF12783">
    <property type="entry name" value="Sec7-like_HUS"/>
    <property type="match status" value="1"/>
</dbReference>
<organism evidence="10 11">
    <name type="scientific">Crocodylus porosus</name>
    <name type="common">Saltwater crocodile</name>
    <name type="synonym">Estuarine crocodile</name>
    <dbReference type="NCBI Taxonomy" id="8502"/>
    <lineage>
        <taxon>Eukaryota</taxon>
        <taxon>Metazoa</taxon>
        <taxon>Chordata</taxon>
        <taxon>Craniata</taxon>
        <taxon>Vertebrata</taxon>
        <taxon>Euteleostomi</taxon>
        <taxon>Archelosauria</taxon>
        <taxon>Archosauria</taxon>
        <taxon>Crocodylia</taxon>
        <taxon>Longirostres</taxon>
        <taxon>Crocodylidae</taxon>
        <taxon>Crocodylus</taxon>
    </lineage>
</organism>
<evidence type="ECO:0000313" key="10">
    <source>
        <dbReference type="Ensembl" id="ENSCPRP00005013676.1"/>
    </source>
</evidence>
<dbReference type="PANTHER" id="PTHR10663:SF124">
    <property type="entry name" value="BREFELDIN A-INHIBITED GUANINE NUCLEOTIDE-EXCHANGE PROTEIN 2"/>
    <property type="match status" value="1"/>
</dbReference>
<evidence type="ECO:0000256" key="7">
    <source>
        <dbReference type="ARBA" id="ARBA00023136"/>
    </source>
</evidence>
<reference evidence="10" key="1">
    <citation type="submission" date="2025-08" db="UniProtKB">
        <authorList>
            <consortium name="Ensembl"/>
        </authorList>
    </citation>
    <scope>IDENTIFICATION</scope>
</reference>
<dbReference type="CDD" id="cd00171">
    <property type="entry name" value="Sec7"/>
    <property type="match status" value="1"/>
</dbReference>
<gene>
    <name evidence="10" type="primary">ARFGEF2</name>
</gene>
<dbReference type="SMART" id="SM00222">
    <property type="entry name" value="Sec7"/>
    <property type="match status" value="1"/>
</dbReference>
<dbReference type="InterPro" id="IPR032691">
    <property type="entry name" value="Mon2/Sec7/BIG1-like_HUS"/>
</dbReference>
<evidence type="ECO:0000259" key="9">
    <source>
        <dbReference type="PROSITE" id="PS50190"/>
    </source>
</evidence>
<dbReference type="InterPro" id="IPR023394">
    <property type="entry name" value="Sec7_C_sf"/>
</dbReference>
<dbReference type="GO" id="GO:0016020">
    <property type="term" value="C:membrane"/>
    <property type="evidence" value="ECO:0007669"/>
    <property type="project" value="UniProtKB-SubCell"/>
</dbReference>
<dbReference type="Gene3D" id="1.10.220.20">
    <property type="match status" value="1"/>
</dbReference>
<name>A0A7M4ERF1_CROPO</name>
<dbReference type="Pfam" id="PF09324">
    <property type="entry name" value="Sec7-like_HDS"/>
    <property type="match status" value="1"/>
</dbReference>
<evidence type="ECO:0000256" key="1">
    <source>
        <dbReference type="ARBA" id="ARBA00004370"/>
    </source>
</evidence>
<accession>A0A7M4ERF1</accession>
<dbReference type="FunFam" id="1.10.1000.11:FF:000003">
    <property type="entry name" value="Brefeldin A-inhibited guanine nucleotide-exchange protein 1"/>
    <property type="match status" value="1"/>
</dbReference>
<dbReference type="Pfam" id="PF20252">
    <property type="entry name" value="BIG2_C"/>
    <property type="match status" value="1"/>
</dbReference>
<evidence type="ECO:0000256" key="3">
    <source>
        <dbReference type="ARBA" id="ARBA00004601"/>
    </source>
</evidence>
<keyword evidence="5" id="KW-0963">Cytoplasm</keyword>
<feature type="compositionally biased region" description="Polar residues" evidence="8">
    <location>
        <begin position="217"/>
        <end position="229"/>
    </location>
</feature>
<sequence length="1712" mass="193963">MQPPAREQDTRTKSMFVSRALEKILAEKEAKRPPHGQLRRACQVALDEIKAEIENQGTAAPPKANFIEADKYFLPFELACQSKSPRIVSTSLDCLQKLIAYGHITGNAPDSGAPGKRLIDRIVETICNCFQGPQTDEGVQLQIIKALLTAVTSPYIEIHEGTILQTVRTCYNIYLASKNLINQTTAKATLTQMLNVIFTRMENQAIQEARELEKTNQQKSQSPVIQTVAESPKISKLKHNQQEMMLSTPAKGDLTNGEPESSENGDQKPAKDQTSSVSEAVDLAHSGCSNENVQTNGIPDDRQSVSSTDNLETDVPGPQAAAKFSHILQKDAFLVFRSLCKLSMKPLGDGPPDPKSHELRSKIVSLQLLLSVLQNAGPVFRTHEMFINAIKQYLCVALSKNGVSSVPDVFELSLAIFLTLLSNFKTHLKMQIEVFFKEIFLNILETSSSSFEHKWMVIQTLTRICADAQCVVDIYVNYDCDLNAANIFERLVNDLSKIAQGRSGHELGMTPLQELSLRKKGLECLVSILKCMVEWSKDLYVNPNHQASLGSDKPSEQEMGEGKCLESGGRRSSVSSLESTVSSGIGSVGTQTSVPDDPEQFEVIKQQKEIIEHGIELFNKKPKRGIQYLQEQGMLGTTTEEIAQFLHQEERLCFTQVGEFLGENNKFNKEVMYAYVDQLDFCGKDFVSALRIFLEGFRLPGEAQKIDRLMEKFAARYIECNQWQTLFASADTAYVLAYSIIMLTTDLHSPQVKNKMTKEQYIKMNRGINDSKDLPEEYLSTIYEEIEGKKISMKETKEYAVSAKSKPNVANEKQRRLLYNLEMEQMAKTAKALMEAVSHAKSPFTSATHLEHVRPMFKLVWTPLLAAYSVGLQNCDDTEVASLCLEGIRCAIRIACIFGMQLERDAYVQALARFSLLTASSSITEMKQKNIDTIKTLITVAHTDGNYLGNSWHEILKCISQLELAQLIGTGVKTRYLSGSGREREGSIKSYTSGSEEFMSLGLGNLVGGGVDKRQMASIQESVGETSSQSVVVAVDRIFTGSTRLDGNAIVDFVRWLCAVSMDELASPHHPRMFSLQKIVEISYYNMNRIRLQWSRIWQVIGDHFNKVGCNPNEDVAIFAVDSLRQLSMKFLEKGELANFRFQKDFLRPFEHIMKKNRCACTKISAFAYFLIEVTFQLGSNIFQQHFPAAIDSFQDAVKCLSEFACNVAFPDTSMEAIRLIRYCAKYVSERPQVLREYTSDDMNVAPGDRVWVRGWFPILFELSCIINRCKLDVRTRGLTVMFEIMKSYGHTFEKHWWQDLFRIVFRIFDNMKLPEQQTEKSEWMTTTCNHALYAICDVFTQFYEALNEILLPDIFAQLHWCVKQDNEQLARSGTNCLENLVILNGEKFSPEVWDQTCNCMLEIFKTTIPHALLTWRPAGMDDDVSEKHLDVDLDRQSLSSVDKNASERGQSQFSNPTDESWKGGPYANQKLFANLLIKCVVQLELIQTIDSIVFYPATSKKEDAEHMAAAQRDALDADIHIDTEDQGMYKYMSSHHLFKLLDCLQESHSFSKAFNSNYEQRTVLWRAGFKGKSKPNLLKQETSSLACCLRILFRMYVDESRRDSWDAIQHRLLNVCSEALAYFITVNSESHREAWTNLLLLLLTKTLKISDEKFKAHASTYYPYLCEIMQFDLIPELRVVLRKFFLRIGVVFKIWMPEEQLRTTGTPLPSW</sequence>
<dbReference type="Gene3D" id="1.10.1000.11">
    <property type="entry name" value="Arf Nucleotide-binding Site Opener,domain 2"/>
    <property type="match status" value="1"/>
</dbReference>
<feature type="region of interest" description="Disordered" evidence="8">
    <location>
        <begin position="547"/>
        <end position="571"/>
    </location>
</feature>
<dbReference type="Pfam" id="PF01369">
    <property type="entry name" value="Sec7"/>
    <property type="match status" value="1"/>
</dbReference>
<dbReference type="Pfam" id="PF16213">
    <property type="entry name" value="DCB"/>
    <property type="match status" value="1"/>
</dbReference>
<dbReference type="PANTHER" id="PTHR10663">
    <property type="entry name" value="GUANYL-NUCLEOTIDE EXCHANGE FACTOR"/>
    <property type="match status" value="1"/>
</dbReference>
<feature type="region of interest" description="Disordered" evidence="8">
    <location>
        <begin position="1441"/>
        <end position="1462"/>
    </location>
</feature>